<organism evidence="1 2">
    <name type="scientific">Clostridium isatidis</name>
    <dbReference type="NCBI Taxonomy" id="182773"/>
    <lineage>
        <taxon>Bacteria</taxon>
        <taxon>Bacillati</taxon>
        <taxon>Bacillota</taxon>
        <taxon>Clostridia</taxon>
        <taxon>Eubacteriales</taxon>
        <taxon>Clostridiaceae</taxon>
        <taxon>Clostridium</taxon>
    </lineage>
</organism>
<proteinExistence type="predicted"/>
<protein>
    <submittedName>
        <fullName evidence="1">Uncharacterized protein</fullName>
    </submittedName>
</protein>
<name>A0A343JCQ0_9CLOT</name>
<dbReference type="KEGG" id="cia:BEN51_07390"/>
<dbReference type="AlphaFoldDB" id="A0A343JCQ0"/>
<dbReference type="EMBL" id="CP016786">
    <property type="protein sequence ID" value="ASW43308.1"/>
    <property type="molecule type" value="Genomic_DNA"/>
</dbReference>
<reference evidence="1 2" key="1">
    <citation type="submission" date="2016-08" db="EMBL/GenBank/DDBJ databases">
        <title>Complete Genome Sequence Of The Indigo Reducing Clostridium isatidis DSM15098.</title>
        <authorList>
            <person name="Little G.T."/>
            <person name="Minton N.P."/>
        </authorList>
    </citation>
    <scope>NUCLEOTIDE SEQUENCE [LARGE SCALE GENOMIC DNA]</scope>
    <source>
        <strain evidence="1 2">DSM 15098</strain>
    </source>
</reference>
<sequence>MNFINQQDMELFRDTILEIIEIIKNSKIANITENLDKLSSNNMYKVQLINRGNNVIKVLTAIRKFMALH</sequence>
<evidence type="ECO:0000313" key="2">
    <source>
        <dbReference type="Proteomes" id="UP000264883"/>
    </source>
</evidence>
<dbReference type="Proteomes" id="UP000264883">
    <property type="component" value="Chromosome"/>
</dbReference>
<accession>A0A343JCQ0</accession>
<evidence type="ECO:0000313" key="1">
    <source>
        <dbReference type="EMBL" id="ASW43308.1"/>
    </source>
</evidence>
<gene>
    <name evidence="1" type="ORF">BEN51_07390</name>
</gene>
<keyword evidence="2" id="KW-1185">Reference proteome</keyword>